<dbReference type="Pfam" id="PF04347">
    <property type="entry name" value="FliO"/>
    <property type="match status" value="1"/>
</dbReference>
<keyword evidence="4 7" id="KW-0472">Membrane</keyword>
<keyword evidence="9" id="KW-0966">Cell projection</keyword>
<keyword evidence="5 7" id="KW-0975">Bacterial flagellum</keyword>
<evidence type="ECO:0000256" key="1">
    <source>
        <dbReference type="ARBA" id="ARBA00022475"/>
    </source>
</evidence>
<evidence type="ECO:0000256" key="3">
    <source>
        <dbReference type="ARBA" id="ARBA00022989"/>
    </source>
</evidence>
<dbReference type="Proteomes" id="UP000198924">
    <property type="component" value="Unassembled WGS sequence"/>
</dbReference>
<evidence type="ECO:0000256" key="7">
    <source>
        <dbReference type="RuleBase" id="RU362064"/>
    </source>
</evidence>
<dbReference type="OrthoDB" id="5741235at2"/>
<dbReference type="GO" id="GO:0005886">
    <property type="term" value="C:plasma membrane"/>
    <property type="evidence" value="ECO:0007669"/>
    <property type="project" value="UniProtKB-SubCell"/>
</dbReference>
<feature type="signal peptide" evidence="8">
    <location>
        <begin position="1"/>
        <end position="19"/>
    </location>
</feature>
<proteinExistence type="inferred from homology"/>
<dbReference type="InterPro" id="IPR022781">
    <property type="entry name" value="Flagellar_biosynth_FliO"/>
</dbReference>
<dbReference type="GO" id="GO:0009425">
    <property type="term" value="C:bacterial-type flagellum basal body"/>
    <property type="evidence" value="ECO:0007669"/>
    <property type="project" value="UniProtKB-SubCell"/>
</dbReference>
<evidence type="ECO:0000256" key="5">
    <source>
        <dbReference type="ARBA" id="ARBA00023143"/>
    </source>
</evidence>
<protein>
    <recommendedName>
        <fullName evidence="7">Flagellar protein</fullName>
    </recommendedName>
</protein>
<evidence type="ECO:0000256" key="6">
    <source>
        <dbReference type="ARBA" id="ARBA00037937"/>
    </source>
</evidence>
<organism evidence="9 10">
    <name type="scientific">Methylophaga sulfidovorans</name>
    <dbReference type="NCBI Taxonomy" id="45496"/>
    <lineage>
        <taxon>Bacteria</taxon>
        <taxon>Pseudomonadati</taxon>
        <taxon>Pseudomonadota</taxon>
        <taxon>Gammaproteobacteria</taxon>
        <taxon>Thiotrichales</taxon>
        <taxon>Piscirickettsiaceae</taxon>
        <taxon>Methylophaga</taxon>
    </lineage>
</organism>
<dbReference type="AlphaFoldDB" id="A0A1I3XJ78"/>
<keyword evidence="1 7" id="KW-1003">Cell membrane</keyword>
<keyword evidence="10" id="KW-1185">Reference proteome</keyword>
<keyword evidence="2 7" id="KW-0812">Transmembrane</keyword>
<dbReference type="EMBL" id="FOSH01000006">
    <property type="protein sequence ID" value="SFK19520.1"/>
    <property type="molecule type" value="Genomic_DNA"/>
</dbReference>
<comment type="subcellular location">
    <subcellularLocation>
        <location evidence="7">Cell membrane</location>
    </subcellularLocation>
    <subcellularLocation>
        <location evidence="7">Bacterial flagellum basal body</location>
    </subcellularLocation>
</comment>
<dbReference type="PANTHER" id="PTHR38766">
    <property type="entry name" value="FLAGELLAR PROTEIN FLIO"/>
    <property type="match status" value="1"/>
</dbReference>
<keyword evidence="8" id="KW-0732">Signal</keyword>
<dbReference type="InterPro" id="IPR052205">
    <property type="entry name" value="FliO/MopB"/>
</dbReference>
<dbReference type="PANTHER" id="PTHR38766:SF1">
    <property type="entry name" value="FLAGELLAR PROTEIN FLIO"/>
    <property type="match status" value="1"/>
</dbReference>
<feature type="chain" id="PRO_5011441650" description="Flagellar protein" evidence="8">
    <location>
        <begin position="20"/>
        <end position="140"/>
    </location>
</feature>
<evidence type="ECO:0000256" key="8">
    <source>
        <dbReference type="SAM" id="SignalP"/>
    </source>
</evidence>
<dbReference type="RefSeq" id="WP_091712611.1">
    <property type="nucleotide sequence ID" value="NZ_FOSH01000006.1"/>
</dbReference>
<keyword evidence="9" id="KW-0969">Cilium</keyword>
<feature type="transmembrane region" description="Helical" evidence="7">
    <location>
        <begin position="35"/>
        <end position="59"/>
    </location>
</feature>
<keyword evidence="3 7" id="KW-1133">Transmembrane helix</keyword>
<comment type="similarity">
    <text evidence="6 7">Belongs to the FliO/MopB family.</text>
</comment>
<evidence type="ECO:0000256" key="2">
    <source>
        <dbReference type="ARBA" id="ARBA00022692"/>
    </source>
</evidence>
<evidence type="ECO:0000256" key="4">
    <source>
        <dbReference type="ARBA" id="ARBA00023136"/>
    </source>
</evidence>
<dbReference type="GO" id="GO:0044781">
    <property type="term" value="P:bacterial-type flagellum organization"/>
    <property type="evidence" value="ECO:0007669"/>
    <property type="project" value="UniProtKB-UniRule"/>
</dbReference>
<dbReference type="STRING" id="45496.SAMN04488079_10697"/>
<accession>A0A1I3XJ78</accession>
<dbReference type="NCBIfam" id="TIGR03500">
    <property type="entry name" value="FliO_TIGR"/>
    <property type="match status" value="1"/>
</dbReference>
<gene>
    <name evidence="9" type="ORF">SAMN04488079_10697</name>
</gene>
<reference evidence="10" key="1">
    <citation type="submission" date="2016-10" db="EMBL/GenBank/DDBJ databases">
        <authorList>
            <person name="Varghese N."/>
            <person name="Submissions S."/>
        </authorList>
    </citation>
    <scope>NUCLEOTIDE SEQUENCE [LARGE SCALE GENOMIC DNA]</scope>
    <source>
        <strain evidence="10">DSM 11578</strain>
    </source>
</reference>
<evidence type="ECO:0000313" key="10">
    <source>
        <dbReference type="Proteomes" id="UP000198924"/>
    </source>
</evidence>
<keyword evidence="9" id="KW-0282">Flagellum</keyword>
<evidence type="ECO:0000313" key="9">
    <source>
        <dbReference type="EMBL" id="SFK19520.1"/>
    </source>
</evidence>
<name>A0A1I3XJ78_9GAMM</name>
<sequence length="140" mass="15249">MKKLWLLILGLSLSVTSYAATESATHSLNQSPLSALNLLQTLFGLLLVLACIVAVAWLLKRTNHFHAAANGKLKVIAGIPLGTRERVILVQIGEEQLLLGVTAQQINTLHKLETPLTETESSSPNEFANKLRQLMQRGDA</sequence>